<gene>
    <name evidence="1" type="ORF">T265_05576</name>
</gene>
<keyword evidence="2" id="KW-1185">Reference proteome</keyword>
<evidence type="ECO:0000313" key="1">
    <source>
        <dbReference type="EMBL" id="KER27326.1"/>
    </source>
</evidence>
<dbReference type="AlphaFoldDB" id="A0A074ZJW8"/>
<dbReference type="CTD" id="20319758"/>
<name>A0A074ZJW8_OPIVI</name>
<accession>A0A074ZJW8</accession>
<organism evidence="1 2">
    <name type="scientific">Opisthorchis viverrini</name>
    <name type="common">Southeast Asian liver fluke</name>
    <dbReference type="NCBI Taxonomy" id="6198"/>
    <lineage>
        <taxon>Eukaryota</taxon>
        <taxon>Metazoa</taxon>
        <taxon>Spiralia</taxon>
        <taxon>Lophotrochozoa</taxon>
        <taxon>Platyhelminthes</taxon>
        <taxon>Trematoda</taxon>
        <taxon>Digenea</taxon>
        <taxon>Opisthorchiida</taxon>
        <taxon>Opisthorchiata</taxon>
        <taxon>Opisthorchiidae</taxon>
        <taxon>Opisthorchis</taxon>
    </lineage>
</organism>
<dbReference type="EMBL" id="KL596725">
    <property type="protein sequence ID" value="KER27326.1"/>
    <property type="molecule type" value="Genomic_DNA"/>
</dbReference>
<dbReference type="GeneID" id="20319758"/>
<proteinExistence type="predicted"/>
<dbReference type="KEGG" id="ovi:T265_05576"/>
<dbReference type="Proteomes" id="UP000054324">
    <property type="component" value="Unassembled WGS sequence"/>
</dbReference>
<reference evidence="1 2" key="1">
    <citation type="submission" date="2013-11" db="EMBL/GenBank/DDBJ databases">
        <title>Opisthorchis viverrini - life in the bile duct.</title>
        <authorList>
            <person name="Young N.D."/>
            <person name="Nagarajan N."/>
            <person name="Lin S.J."/>
            <person name="Korhonen P.K."/>
            <person name="Jex A.R."/>
            <person name="Hall R.S."/>
            <person name="Safavi-Hemami H."/>
            <person name="Kaewkong W."/>
            <person name="Bertrand D."/>
            <person name="Gao S."/>
            <person name="Seet Q."/>
            <person name="Wongkham S."/>
            <person name="Teh B.T."/>
            <person name="Wongkham C."/>
            <person name="Intapan P.M."/>
            <person name="Maleewong W."/>
            <person name="Yang X."/>
            <person name="Hu M."/>
            <person name="Wang Z."/>
            <person name="Hofmann A."/>
            <person name="Sternberg P.W."/>
            <person name="Tan P."/>
            <person name="Wang J."/>
            <person name="Gasser R.B."/>
        </authorList>
    </citation>
    <scope>NUCLEOTIDE SEQUENCE [LARGE SCALE GENOMIC DNA]</scope>
</reference>
<protein>
    <submittedName>
        <fullName evidence="1">Uncharacterized protein</fullName>
    </submittedName>
</protein>
<dbReference type="RefSeq" id="XP_009168892.1">
    <property type="nucleotide sequence ID" value="XM_009170628.1"/>
</dbReference>
<evidence type="ECO:0000313" key="2">
    <source>
        <dbReference type="Proteomes" id="UP000054324"/>
    </source>
</evidence>
<sequence>MPYKTAAFACALKIRNRLDDVTCGQRLSEERGGSLKISHTEWVMDLDIDLTEMRCIYDGIDV</sequence>